<evidence type="ECO:0000256" key="8">
    <source>
        <dbReference type="ARBA" id="ARBA00022842"/>
    </source>
</evidence>
<dbReference type="AlphaFoldDB" id="A0A2R4W132"/>
<reference evidence="14 15" key="1">
    <citation type="submission" date="2017-04" db="EMBL/GenBank/DDBJ databases">
        <title>Genomic insights into metabolism of Thermodesulfobium acidiphilum.</title>
        <authorList>
            <person name="Toshchakov S.V."/>
            <person name="Frolov E.N."/>
            <person name="Kublanov I.V."/>
            <person name="Samarov N.I."/>
            <person name="Novikov A."/>
            <person name="Lebedinsky A.V."/>
            <person name="Bonch-Osmolovskaya E.A."/>
            <person name="Chernyh N.A."/>
        </authorList>
    </citation>
    <scope>NUCLEOTIDE SEQUENCE [LARGE SCALE GENOMIC DNA]</scope>
    <source>
        <strain evidence="14 15">3127-1</strain>
    </source>
</reference>
<comment type="catalytic activity">
    <reaction evidence="9 10 11">
        <text>adenosine(37) in tRNA + dimethylallyl diphosphate = N(6)-dimethylallyladenosine(37) in tRNA + diphosphate</text>
        <dbReference type="Rhea" id="RHEA:26482"/>
        <dbReference type="Rhea" id="RHEA-COMP:10162"/>
        <dbReference type="Rhea" id="RHEA-COMP:10375"/>
        <dbReference type="ChEBI" id="CHEBI:33019"/>
        <dbReference type="ChEBI" id="CHEBI:57623"/>
        <dbReference type="ChEBI" id="CHEBI:74411"/>
        <dbReference type="ChEBI" id="CHEBI:74415"/>
        <dbReference type="EC" id="2.5.1.75"/>
    </reaction>
</comment>
<evidence type="ECO:0000256" key="12">
    <source>
        <dbReference type="RuleBase" id="RU003784"/>
    </source>
</evidence>
<feature type="binding site" evidence="10">
    <location>
        <begin position="11"/>
        <end position="16"/>
    </location>
    <ligand>
        <name>substrate</name>
    </ligand>
</feature>
<protein>
    <recommendedName>
        <fullName evidence="10">tRNA dimethylallyltransferase</fullName>
        <ecNumber evidence="10">2.5.1.75</ecNumber>
    </recommendedName>
    <alternativeName>
        <fullName evidence="10">Dimethylallyl diphosphate:tRNA dimethylallyltransferase</fullName>
        <shortName evidence="10">DMAPP:tRNA dimethylallyltransferase</shortName>
        <shortName evidence="10">DMATase</shortName>
    </alternativeName>
    <alternativeName>
        <fullName evidence="10">Isopentenyl-diphosphate:tRNA isopentenyltransferase</fullName>
        <shortName evidence="10">IPP transferase</shortName>
        <shortName evidence="10">IPPT</shortName>
        <shortName evidence="10">IPTase</shortName>
    </alternativeName>
</protein>
<name>A0A2R4W132_THEAF</name>
<dbReference type="HAMAP" id="MF_00185">
    <property type="entry name" value="IPP_trans"/>
    <property type="match status" value="1"/>
</dbReference>
<dbReference type="PANTHER" id="PTHR11088:SF60">
    <property type="entry name" value="TRNA DIMETHYLALLYLTRANSFERASE"/>
    <property type="match status" value="1"/>
</dbReference>
<comment type="cofactor">
    <cofactor evidence="1 10">
        <name>Mg(2+)</name>
        <dbReference type="ChEBI" id="CHEBI:18420"/>
    </cofactor>
</comment>
<keyword evidence="7 10" id="KW-0067">ATP-binding</keyword>
<evidence type="ECO:0000256" key="9">
    <source>
        <dbReference type="ARBA" id="ARBA00049563"/>
    </source>
</evidence>
<dbReference type="PANTHER" id="PTHR11088">
    <property type="entry name" value="TRNA DIMETHYLALLYLTRANSFERASE"/>
    <property type="match status" value="1"/>
</dbReference>
<feature type="region of interest" description="Interaction with substrate tRNA" evidence="10">
    <location>
        <begin position="34"/>
        <end position="37"/>
    </location>
</feature>
<feature type="site" description="Interaction with substrate tRNA" evidence="10">
    <location>
        <position position="100"/>
    </location>
</feature>
<keyword evidence="8 10" id="KW-0460">Magnesium</keyword>
<evidence type="ECO:0000256" key="1">
    <source>
        <dbReference type="ARBA" id="ARBA00001946"/>
    </source>
</evidence>
<dbReference type="GO" id="GO:0005524">
    <property type="term" value="F:ATP binding"/>
    <property type="evidence" value="ECO:0007669"/>
    <property type="project" value="UniProtKB-UniRule"/>
</dbReference>
<comment type="caution">
    <text evidence="10">Lacks conserved residue(s) required for the propagation of feature annotation.</text>
</comment>
<gene>
    <name evidence="10" type="primary">miaA</name>
    <name evidence="14" type="ORF">TDSAC_1174</name>
</gene>
<evidence type="ECO:0000256" key="4">
    <source>
        <dbReference type="ARBA" id="ARBA00022679"/>
    </source>
</evidence>
<evidence type="ECO:0000256" key="2">
    <source>
        <dbReference type="ARBA" id="ARBA00003213"/>
    </source>
</evidence>
<comment type="subunit">
    <text evidence="10">Monomer.</text>
</comment>
<keyword evidence="4 10" id="KW-0808">Transferase</keyword>
<organism evidence="14 15">
    <name type="scientific">Thermodesulfobium acidiphilum</name>
    <dbReference type="NCBI Taxonomy" id="1794699"/>
    <lineage>
        <taxon>Bacteria</taxon>
        <taxon>Pseudomonadati</taxon>
        <taxon>Thermodesulfobiota</taxon>
        <taxon>Thermodesulfobiia</taxon>
        <taxon>Thermodesulfobiales</taxon>
        <taxon>Thermodesulfobiaceae</taxon>
        <taxon>Thermodesulfobium</taxon>
    </lineage>
</organism>
<evidence type="ECO:0000256" key="5">
    <source>
        <dbReference type="ARBA" id="ARBA00022694"/>
    </source>
</evidence>
<sequence>MNKVFILLGQTCTGKTNVSIEIAQKLPIEIISADSRQVYRYMNIGTAKPTKEEMKGVPHYLIDIIYPDEEFNAFIFQSKALEIIEDVVNRSKIPLIVGGTALYLKGLIEGYNFAFGTKNREIRNRLMAIGLEKGFEHLHHRLTEIDPDYAKTISPTDKIRIIRALEVYEVSGLSFSQAAKNSERRYEYKIFGLKIERNLLYERINKRVDLMIQNNLIDEVKFLIDKYDINTKAFQTYGYKEIIDYLVNNLPLNEAIELIKKNTRNFAKRQMTWFKKMNAEWIENIDYNISANYLIKKIKEELYW</sequence>
<evidence type="ECO:0000256" key="10">
    <source>
        <dbReference type="HAMAP-Rule" id="MF_00185"/>
    </source>
</evidence>
<dbReference type="EMBL" id="CP020921">
    <property type="protein sequence ID" value="AWB10519.1"/>
    <property type="molecule type" value="Genomic_DNA"/>
</dbReference>
<dbReference type="NCBIfam" id="TIGR00174">
    <property type="entry name" value="miaA"/>
    <property type="match status" value="1"/>
</dbReference>
<dbReference type="Pfam" id="PF01715">
    <property type="entry name" value="IPPT"/>
    <property type="match status" value="1"/>
</dbReference>
<evidence type="ECO:0000313" key="15">
    <source>
        <dbReference type="Proteomes" id="UP000244792"/>
    </source>
</evidence>
<dbReference type="EC" id="2.5.1.75" evidence="10"/>
<comment type="similarity">
    <text evidence="3 10 13">Belongs to the IPP transferase family.</text>
</comment>
<comment type="function">
    <text evidence="2 10 12">Catalyzes the transfer of a dimethylallyl group onto the adenine at position 37 in tRNAs that read codons beginning with uridine, leading to the formation of N6-(dimethylallyl)adenosine (i(6)A).</text>
</comment>
<accession>A0A2R4W132</accession>
<proteinExistence type="inferred from homology"/>
<dbReference type="SUPFAM" id="SSF52540">
    <property type="entry name" value="P-loop containing nucleoside triphosphate hydrolases"/>
    <property type="match status" value="2"/>
</dbReference>
<dbReference type="Proteomes" id="UP000244792">
    <property type="component" value="Chromosome"/>
</dbReference>
<dbReference type="GO" id="GO:0006400">
    <property type="term" value="P:tRNA modification"/>
    <property type="evidence" value="ECO:0007669"/>
    <property type="project" value="TreeGrafter"/>
</dbReference>
<feature type="site" description="Interaction with substrate tRNA" evidence="10">
    <location>
        <position position="123"/>
    </location>
</feature>
<keyword evidence="15" id="KW-1185">Reference proteome</keyword>
<evidence type="ECO:0000256" key="13">
    <source>
        <dbReference type="RuleBase" id="RU003785"/>
    </source>
</evidence>
<evidence type="ECO:0000256" key="6">
    <source>
        <dbReference type="ARBA" id="ARBA00022741"/>
    </source>
</evidence>
<keyword evidence="6 10" id="KW-0547">Nucleotide-binding</keyword>
<feature type="binding site" evidence="10">
    <location>
        <begin position="9"/>
        <end position="16"/>
    </location>
    <ligand>
        <name>ATP</name>
        <dbReference type="ChEBI" id="CHEBI:30616"/>
    </ligand>
</feature>
<dbReference type="InterPro" id="IPR039657">
    <property type="entry name" value="Dimethylallyltransferase"/>
</dbReference>
<evidence type="ECO:0000256" key="7">
    <source>
        <dbReference type="ARBA" id="ARBA00022840"/>
    </source>
</evidence>
<dbReference type="Gene3D" id="1.10.20.140">
    <property type="match status" value="1"/>
</dbReference>
<dbReference type="InterPro" id="IPR018022">
    <property type="entry name" value="IPT"/>
</dbReference>
<evidence type="ECO:0000256" key="3">
    <source>
        <dbReference type="ARBA" id="ARBA00005842"/>
    </source>
</evidence>
<evidence type="ECO:0000313" key="14">
    <source>
        <dbReference type="EMBL" id="AWB10519.1"/>
    </source>
</evidence>
<keyword evidence="5 10" id="KW-0819">tRNA processing</keyword>
<dbReference type="RefSeq" id="WP_199919725.1">
    <property type="nucleotide sequence ID" value="NZ_CP020921.1"/>
</dbReference>
<dbReference type="Gene3D" id="3.40.50.300">
    <property type="entry name" value="P-loop containing nucleotide triphosphate hydrolases"/>
    <property type="match status" value="1"/>
</dbReference>
<dbReference type="KEGG" id="taci:TDSAC_1174"/>
<dbReference type="GO" id="GO:0052381">
    <property type="term" value="F:tRNA dimethylallyltransferase activity"/>
    <property type="evidence" value="ECO:0007669"/>
    <property type="project" value="UniProtKB-UniRule"/>
</dbReference>
<evidence type="ECO:0000256" key="11">
    <source>
        <dbReference type="RuleBase" id="RU003783"/>
    </source>
</evidence>
<dbReference type="InterPro" id="IPR027417">
    <property type="entry name" value="P-loop_NTPase"/>
</dbReference>